<reference evidence="3" key="2">
    <citation type="journal article" date="2018" name="BMC Genomics">
        <title>Genomic insights into host adaptation between the wheat stripe rust pathogen (Puccinia striiformis f. sp. tritici) and the barley stripe rust pathogen (Puccinia striiformis f. sp. hordei).</title>
        <authorList>
            <person name="Xia C."/>
            <person name="Wang M."/>
            <person name="Yin C."/>
            <person name="Cornejo O.E."/>
            <person name="Hulbert S.H."/>
            <person name="Chen X."/>
        </authorList>
    </citation>
    <scope>NUCLEOTIDE SEQUENCE [LARGE SCALE GENOMIC DNA]</scope>
    <source>
        <strain evidence="3">93TX-2</strain>
    </source>
</reference>
<evidence type="ECO:0000313" key="3">
    <source>
        <dbReference type="Proteomes" id="UP000238274"/>
    </source>
</evidence>
<comment type="caution">
    <text evidence="2">The sequence shown here is derived from an EMBL/GenBank/DDBJ whole genome shotgun (WGS) entry which is preliminary data.</text>
</comment>
<reference evidence="2 3" key="1">
    <citation type="submission" date="2017-12" db="EMBL/GenBank/DDBJ databases">
        <title>Gene loss provides genomic basis for host adaptation in cereal stripe rust fungi.</title>
        <authorList>
            <person name="Xia C."/>
        </authorList>
    </citation>
    <scope>NUCLEOTIDE SEQUENCE [LARGE SCALE GENOMIC DNA]</scope>
    <source>
        <strain evidence="2 3">93TX-2</strain>
    </source>
</reference>
<name>A0A2S4WET6_9BASI</name>
<evidence type="ECO:0000256" key="1">
    <source>
        <dbReference type="SAM" id="SignalP"/>
    </source>
</evidence>
<reference evidence="3" key="3">
    <citation type="journal article" date="2018" name="Mol. Plant Microbe Interact.">
        <title>Genome sequence resources for the wheat stripe rust pathogen (Puccinia striiformis f. sp. tritici) and the barley stripe rust pathogen (Puccinia striiformis f. sp. hordei).</title>
        <authorList>
            <person name="Xia C."/>
            <person name="Wang M."/>
            <person name="Yin C."/>
            <person name="Cornejo O.E."/>
            <person name="Hulbert S.H."/>
            <person name="Chen X."/>
        </authorList>
    </citation>
    <scope>NUCLEOTIDE SEQUENCE [LARGE SCALE GENOMIC DNA]</scope>
    <source>
        <strain evidence="3">93TX-2</strain>
    </source>
</reference>
<dbReference type="Proteomes" id="UP000238274">
    <property type="component" value="Unassembled WGS sequence"/>
</dbReference>
<dbReference type="EMBL" id="PKSM01000036">
    <property type="protein sequence ID" value="POW20248.1"/>
    <property type="molecule type" value="Genomic_DNA"/>
</dbReference>
<organism evidence="2 3">
    <name type="scientific">Puccinia striiformis</name>
    <dbReference type="NCBI Taxonomy" id="27350"/>
    <lineage>
        <taxon>Eukaryota</taxon>
        <taxon>Fungi</taxon>
        <taxon>Dikarya</taxon>
        <taxon>Basidiomycota</taxon>
        <taxon>Pucciniomycotina</taxon>
        <taxon>Pucciniomycetes</taxon>
        <taxon>Pucciniales</taxon>
        <taxon>Pucciniaceae</taxon>
        <taxon>Puccinia</taxon>
    </lineage>
</organism>
<protein>
    <submittedName>
        <fullName evidence="2">Uncharacterized protein</fullName>
    </submittedName>
</protein>
<sequence>MRQASGLLWFKLLPSSNVCAWWWYNPPLVMAGVPHIYTQSVWAQIVQECPFWWTRYPHLTEISSCWSCWPELFSVSKYTTLSTRRSPSWSMSTQPGGVPPGQQVHNQETSLLINEYTTLSTKRSSSRLTSTQLQTPPGWQGLPNLEKQDIFLKKCEKTA</sequence>
<feature type="chain" id="PRO_5015714219" evidence="1">
    <location>
        <begin position="32"/>
        <end position="159"/>
    </location>
</feature>
<proteinExistence type="predicted"/>
<keyword evidence="3" id="KW-1185">Reference proteome</keyword>
<gene>
    <name evidence="2" type="ORF">PSHT_03779</name>
</gene>
<accession>A0A2S4WET6</accession>
<dbReference type="AlphaFoldDB" id="A0A2S4WET6"/>
<evidence type="ECO:0000313" key="2">
    <source>
        <dbReference type="EMBL" id="POW20248.1"/>
    </source>
</evidence>
<feature type="signal peptide" evidence="1">
    <location>
        <begin position="1"/>
        <end position="31"/>
    </location>
</feature>
<keyword evidence="1" id="KW-0732">Signal</keyword>
<dbReference type="VEuPathDB" id="FungiDB:PSHT_03779"/>